<reference evidence="2 3" key="1">
    <citation type="submission" date="2024-03" db="EMBL/GenBank/DDBJ databases">
        <title>Adaptation during the transition from Ophiocordyceps entomopathogen to insect associate is accompanied by gene loss and intensified selection.</title>
        <authorList>
            <person name="Ward C.M."/>
            <person name="Onetto C.A."/>
            <person name="Borneman A.R."/>
        </authorList>
    </citation>
    <scope>NUCLEOTIDE SEQUENCE [LARGE SCALE GENOMIC DNA]</scope>
    <source>
        <strain evidence="2">AWRI1</strain>
        <tissue evidence="2">Single Adult Female</tissue>
    </source>
</reference>
<evidence type="ECO:0000313" key="2">
    <source>
        <dbReference type="EMBL" id="KAK7574238.1"/>
    </source>
</evidence>
<protein>
    <submittedName>
        <fullName evidence="2">Uncharacterized protein</fullName>
    </submittedName>
</protein>
<gene>
    <name evidence="2" type="ORF">V9T40_011429</name>
</gene>
<sequence length="222" mass="24109">MSFHNLGTCVTKKTTNKDIFYGSIHPTPRTLERTAKVIASEVAIGENTYYGTIRPIGESLSARKLKQCNVEDDFEVFKQTYLATSTPTPTTPTTPKSVTGDSICSSKLASEWMYSGGADGGAGGKERYSEDQQQEQRLQQQQLVYAAESSPLPLQLFISSLSDALSYTSADTTTGADFTFNDSGFGPRGSSVLHVTPMGSTTKLITSDTSSTFRVSRVYGYR</sequence>
<dbReference type="EMBL" id="JBBCAQ010000037">
    <property type="protein sequence ID" value="KAK7574238.1"/>
    <property type="molecule type" value="Genomic_DNA"/>
</dbReference>
<keyword evidence="3" id="KW-1185">Reference proteome</keyword>
<name>A0AAN9T5G8_9HEMI</name>
<comment type="caution">
    <text evidence="2">The sequence shown here is derived from an EMBL/GenBank/DDBJ whole genome shotgun (WGS) entry which is preliminary data.</text>
</comment>
<dbReference type="Proteomes" id="UP001367676">
    <property type="component" value="Unassembled WGS sequence"/>
</dbReference>
<evidence type="ECO:0000256" key="1">
    <source>
        <dbReference type="SAM" id="MobiDB-lite"/>
    </source>
</evidence>
<proteinExistence type="predicted"/>
<accession>A0AAN9T5G8</accession>
<organism evidence="2 3">
    <name type="scientific">Parthenolecanium corni</name>
    <dbReference type="NCBI Taxonomy" id="536013"/>
    <lineage>
        <taxon>Eukaryota</taxon>
        <taxon>Metazoa</taxon>
        <taxon>Ecdysozoa</taxon>
        <taxon>Arthropoda</taxon>
        <taxon>Hexapoda</taxon>
        <taxon>Insecta</taxon>
        <taxon>Pterygota</taxon>
        <taxon>Neoptera</taxon>
        <taxon>Paraneoptera</taxon>
        <taxon>Hemiptera</taxon>
        <taxon>Sternorrhyncha</taxon>
        <taxon>Coccoidea</taxon>
        <taxon>Coccidae</taxon>
        <taxon>Parthenolecanium</taxon>
    </lineage>
</organism>
<feature type="region of interest" description="Disordered" evidence="1">
    <location>
        <begin position="115"/>
        <end position="135"/>
    </location>
</feature>
<dbReference type="AlphaFoldDB" id="A0AAN9T5G8"/>
<evidence type="ECO:0000313" key="3">
    <source>
        <dbReference type="Proteomes" id="UP001367676"/>
    </source>
</evidence>